<evidence type="ECO:0000313" key="1">
    <source>
        <dbReference type="EMBL" id="KAH3807034.1"/>
    </source>
</evidence>
<evidence type="ECO:0000313" key="2">
    <source>
        <dbReference type="Proteomes" id="UP000828390"/>
    </source>
</evidence>
<reference evidence="1" key="2">
    <citation type="submission" date="2020-11" db="EMBL/GenBank/DDBJ databases">
        <authorList>
            <person name="McCartney M.A."/>
            <person name="Auch B."/>
            <person name="Kono T."/>
            <person name="Mallez S."/>
            <person name="Becker A."/>
            <person name="Gohl D.M."/>
            <person name="Silverstein K.A.T."/>
            <person name="Koren S."/>
            <person name="Bechman K.B."/>
            <person name="Herman A."/>
            <person name="Abrahante J.E."/>
            <person name="Garbe J."/>
        </authorList>
    </citation>
    <scope>NUCLEOTIDE SEQUENCE</scope>
    <source>
        <strain evidence="1">Duluth1</strain>
        <tissue evidence="1">Whole animal</tissue>
    </source>
</reference>
<sequence length="95" mass="10890">MREKSKDEKEMFLMEILSSCLDTYSSTKRGKKRSRVRTHFAINGASVCRETFQLFFNVLFSMNTSEEIGLPYPTAPRGKDNIPIVFLPSSTPKLH</sequence>
<reference evidence="1" key="1">
    <citation type="journal article" date="2019" name="bioRxiv">
        <title>The Genome of the Zebra Mussel, Dreissena polymorpha: A Resource for Invasive Species Research.</title>
        <authorList>
            <person name="McCartney M.A."/>
            <person name="Auch B."/>
            <person name="Kono T."/>
            <person name="Mallez S."/>
            <person name="Zhang Y."/>
            <person name="Obille A."/>
            <person name="Becker A."/>
            <person name="Abrahante J.E."/>
            <person name="Garbe J."/>
            <person name="Badalamenti J.P."/>
            <person name="Herman A."/>
            <person name="Mangelson H."/>
            <person name="Liachko I."/>
            <person name="Sullivan S."/>
            <person name="Sone E.D."/>
            <person name="Koren S."/>
            <person name="Silverstein K.A.T."/>
            <person name="Beckman K.B."/>
            <person name="Gohl D.M."/>
        </authorList>
    </citation>
    <scope>NUCLEOTIDE SEQUENCE</scope>
    <source>
        <strain evidence="1">Duluth1</strain>
        <tissue evidence="1">Whole animal</tissue>
    </source>
</reference>
<organism evidence="1 2">
    <name type="scientific">Dreissena polymorpha</name>
    <name type="common">Zebra mussel</name>
    <name type="synonym">Mytilus polymorpha</name>
    <dbReference type="NCBI Taxonomy" id="45954"/>
    <lineage>
        <taxon>Eukaryota</taxon>
        <taxon>Metazoa</taxon>
        <taxon>Spiralia</taxon>
        <taxon>Lophotrochozoa</taxon>
        <taxon>Mollusca</taxon>
        <taxon>Bivalvia</taxon>
        <taxon>Autobranchia</taxon>
        <taxon>Heteroconchia</taxon>
        <taxon>Euheterodonta</taxon>
        <taxon>Imparidentia</taxon>
        <taxon>Neoheterodontei</taxon>
        <taxon>Myida</taxon>
        <taxon>Dreissenoidea</taxon>
        <taxon>Dreissenidae</taxon>
        <taxon>Dreissena</taxon>
    </lineage>
</organism>
<dbReference type="EMBL" id="JAIWYP010000006">
    <property type="protein sequence ID" value="KAH3807034.1"/>
    <property type="molecule type" value="Genomic_DNA"/>
</dbReference>
<name>A0A9D4JEL5_DREPO</name>
<keyword evidence="2" id="KW-1185">Reference proteome</keyword>
<proteinExistence type="predicted"/>
<dbReference type="AlphaFoldDB" id="A0A9D4JEL5"/>
<dbReference type="Proteomes" id="UP000828390">
    <property type="component" value="Unassembled WGS sequence"/>
</dbReference>
<accession>A0A9D4JEL5</accession>
<comment type="caution">
    <text evidence="1">The sequence shown here is derived from an EMBL/GenBank/DDBJ whole genome shotgun (WGS) entry which is preliminary data.</text>
</comment>
<gene>
    <name evidence="1" type="ORF">DPMN_135366</name>
</gene>
<protein>
    <submittedName>
        <fullName evidence="1">Uncharacterized protein</fullName>
    </submittedName>
</protein>